<keyword evidence="5" id="KW-0119">Carbohydrate metabolism</keyword>
<evidence type="ECO:0000256" key="5">
    <source>
        <dbReference type="ARBA" id="ARBA00023277"/>
    </source>
</evidence>
<dbReference type="GO" id="GO:0005975">
    <property type="term" value="P:carbohydrate metabolic process"/>
    <property type="evidence" value="ECO:0007669"/>
    <property type="project" value="InterPro"/>
</dbReference>
<dbReference type="NCBIfam" id="TIGR03473">
    <property type="entry name" value="HpnK"/>
    <property type="match status" value="1"/>
</dbReference>
<dbReference type="Pfam" id="PF04794">
    <property type="entry name" value="YdjC"/>
    <property type="match status" value="1"/>
</dbReference>
<evidence type="ECO:0000256" key="4">
    <source>
        <dbReference type="ARBA" id="ARBA00022842"/>
    </source>
</evidence>
<keyword evidence="7" id="KW-1185">Reference proteome</keyword>
<dbReference type="GO" id="GO:0046872">
    <property type="term" value="F:metal ion binding"/>
    <property type="evidence" value="ECO:0007669"/>
    <property type="project" value="UniProtKB-KW"/>
</dbReference>
<name>A0A1T4M764_9BACT</name>
<dbReference type="EMBL" id="FUWR01000004">
    <property type="protein sequence ID" value="SJZ62829.1"/>
    <property type="molecule type" value="Genomic_DNA"/>
</dbReference>
<protein>
    <submittedName>
        <fullName evidence="6">Hopanoid biosynthesis associated protein HpnK</fullName>
    </submittedName>
</protein>
<keyword evidence="4" id="KW-0460">Magnesium</keyword>
<organism evidence="6 7">
    <name type="scientific">Trichlorobacter thiogenes</name>
    <dbReference type="NCBI Taxonomy" id="115783"/>
    <lineage>
        <taxon>Bacteria</taxon>
        <taxon>Pseudomonadati</taxon>
        <taxon>Thermodesulfobacteriota</taxon>
        <taxon>Desulfuromonadia</taxon>
        <taxon>Geobacterales</taxon>
        <taxon>Geobacteraceae</taxon>
        <taxon>Trichlorobacter</taxon>
    </lineage>
</organism>
<evidence type="ECO:0000256" key="3">
    <source>
        <dbReference type="ARBA" id="ARBA00022801"/>
    </source>
</evidence>
<keyword evidence="3" id="KW-0378">Hydrolase</keyword>
<proteinExistence type="predicted"/>
<dbReference type="SUPFAM" id="SSF88713">
    <property type="entry name" value="Glycoside hydrolase/deacetylase"/>
    <property type="match status" value="1"/>
</dbReference>
<dbReference type="AlphaFoldDB" id="A0A1T4M764"/>
<dbReference type="RefSeq" id="WP_078789461.1">
    <property type="nucleotide sequence ID" value="NZ_FUWR01000004.1"/>
</dbReference>
<comment type="cofactor">
    <cofactor evidence="1">
        <name>Mg(2+)</name>
        <dbReference type="ChEBI" id="CHEBI:18420"/>
    </cofactor>
</comment>
<gene>
    <name evidence="6" type="ORF">SAMN02745119_01204</name>
</gene>
<dbReference type="InterPro" id="IPR017836">
    <property type="entry name" value="Hopanoid_biosynth-assoc_HpnK"/>
</dbReference>
<reference evidence="7" key="1">
    <citation type="submission" date="2017-02" db="EMBL/GenBank/DDBJ databases">
        <authorList>
            <person name="Varghese N."/>
            <person name="Submissions S."/>
        </authorList>
    </citation>
    <scope>NUCLEOTIDE SEQUENCE [LARGE SCALE GENOMIC DNA]</scope>
    <source>
        <strain evidence="7">ATCC BAA-34</strain>
    </source>
</reference>
<dbReference type="PANTHER" id="PTHR31609">
    <property type="entry name" value="YDJC DEACETYLASE FAMILY MEMBER"/>
    <property type="match status" value="1"/>
</dbReference>
<evidence type="ECO:0000256" key="2">
    <source>
        <dbReference type="ARBA" id="ARBA00022723"/>
    </source>
</evidence>
<evidence type="ECO:0000313" key="6">
    <source>
        <dbReference type="EMBL" id="SJZ62829.1"/>
    </source>
</evidence>
<dbReference type="GO" id="GO:0016787">
    <property type="term" value="F:hydrolase activity"/>
    <property type="evidence" value="ECO:0007669"/>
    <property type="project" value="UniProtKB-KW"/>
</dbReference>
<dbReference type="InterPro" id="IPR006879">
    <property type="entry name" value="YdjC-like"/>
</dbReference>
<sequence>MRKLIINADDFGLSSGVNRAVEQAWQQGILTQASLMAGGDAFDEAVEVARRNPGLQIGLHLTLVQGKPVLPPEMIPGLVAANGCFPDNPVAVGMKLFFDPTIRMQLRCEIEAQILKVKETGLPFSHIDGHLNIQMHPTVFTLLTELMPLHGITSFRITRERLFENLRLNRSRMVGKAVERAIFGSLAHYAETTFKRQEIKTAVEVKGVLNSGCMTEEYLLAVIERLQPGTTEVYFHPGCLPDAVISRRMPDYQHAEELAALLSPKVRERLQQLDIALTNYRGESKPYA</sequence>
<dbReference type="InterPro" id="IPR011330">
    <property type="entry name" value="Glyco_hydro/deAcase_b/a-brl"/>
</dbReference>
<dbReference type="CDD" id="cd10804">
    <property type="entry name" value="YdjC_HpnK_like"/>
    <property type="match status" value="1"/>
</dbReference>
<dbReference type="PANTHER" id="PTHR31609:SF1">
    <property type="entry name" value="CARBOHYDRATE DEACETYLASE"/>
    <property type="match status" value="1"/>
</dbReference>
<evidence type="ECO:0000313" key="7">
    <source>
        <dbReference type="Proteomes" id="UP000190102"/>
    </source>
</evidence>
<dbReference type="STRING" id="115783.SAMN02745119_01204"/>
<dbReference type="Proteomes" id="UP000190102">
    <property type="component" value="Unassembled WGS sequence"/>
</dbReference>
<dbReference type="Gene3D" id="3.20.20.370">
    <property type="entry name" value="Glycoside hydrolase/deacetylase"/>
    <property type="match status" value="1"/>
</dbReference>
<evidence type="ECO:0000256" key="1">
    <source>
        <dbReference type="ARBA" id="ARBA00001946"/>
    </source>
</evidence>
<keyword evidence="2" id="KW-0479">Metal-binding</keyword>
<accession>A0A1T4M764</accession>
<dbReference type="GO" id="GO:0019213">
    <property type="term" value="F:deacetylase activity"/>
    <property type="evidence" value="ECO:0007669"/>
    <property type="project" value="TreeGrafter"/>
</dbReference>
<dbReference type="OrthoDB" id="9774177at2"/>